<dbReference type="PANTHER" id="PTHR18952:SF124">
    <property type="entry name" value="CARBONIC ANHYDRASE 7"/>
    <property type="match status" value="1"/>
</dbReference>
<evidence type="ECO:0000256" key="4">
    <source>
        <dbReference type="RuleBase" id="RU367011"/>
    </source>
</evidence>
<keyword evidence="4" id="KW-0456">Lyase</keyword>
<organism evidence="7 8">
    <name type="scientific">Anopheles culicifacies</name>
    <dbReference type="NCBI Taxonomy" id="139723"/>
    <lineage>
        <taxon>Eukaryota</taxon>
        <taxon>Metazoa</taxon>
        <taxon>Ecdysozoa</taxon>
        <taxon>Arthropoda</taxon>
        <taxon>Hexapoda</taxon>
        <taxon>Insecta</taxon>
        <taxon>Pterygota</taxon>
        <taxon>Neoptera</taxon>
        <taxon>Endopterygota</taxon>
        <taxon>Diptera</taxon>
        <taxon>Nematocera</taxon>
        <taxon>Culicoidea</taxon>
        <taxon>Culicidae</taxon>
        <taxon>Anophelinae</taxon>
        <taxon>Anopheles</taxon>
        <taxon>culicifacies species complex</taxon>
    </lineage>
</organism>
<evidence type="ECO:0000256" key="1">
    <source>
        <dbReference type="ARBA" id="ARBA00010718"/>
    </source>
</evidence>
<dbReference type="InterPro" id="IPR001148">
    <property type="entry name" value="CA_dom"/>
</dbReference>
<feature type="region of interest" description="Disordered" evidence="5">
    <location>
        <begin position="24"/>
        <end position="50"/>
    </location>
</feature>
<feature type="chain" id="PRO_5025079777" description="Carbonic anhydrase" evidence="4">
    <location>
        <begin position="19"/>
        <end position="316"/>
    </location>
</feature>
<keyword evidence="8" id="KW-1185">Reference proteome</keyword>
<evidence type="ECO:0000256" key="3">
    <source>
        <dbReference type="ARBA" id="ARBA00022833"/>
    </source>
</evidence>
<dbReference type="STRING" id="139723.A0A182LT46"/>
<dbReference type="PANTHER" id="PTHR18952">
    <property type="entry name" value="CARBONIC ANHYDRASE"/>
    <property type="match status" value="1"/>
</dbReference>
<dbReference type="GO" id="GO:0008270">
    <property type="term" value="F:zinc ion binding"/>
    <property type="evidence" value="ECO:0007669"/>
    <property type="project" value="UniProtKB-UniRule"/>
</dbReference>
<comment type="function">
    <text evidence="4">Reversible hydration of carbon dioxide.</text>
</comment>
<keyword evidence="4" id="KW-0732">Signal</keyword>
<dbReference type="InterPro" id="IPR036398">
    <property type="entry name" value="CA_dom_sf"/>
</dbReference>
<protein>
    <recommendedName>
        <fullName evidence="4">Carbonic anhydrase</fullName>
        <ecNumber evidence="4">4.2.1.1</ecNumber>
    </recommendedName>
</protein>
<dbReference type="VEuPathDB" id="VectorBase:ACUA001280"/>
<comment type="catalytic activity">
    <reaction evidence="4">
        <text>hydrogencarbonate + H(+) = CO2 + H2O</text>
        <dbReference type="Rhea" id="RHEA:10748"/>
        <dbReference type="ChEBI" id="CHEBI:15377"/>
        <dbReference type="ChEBI" id="CHEBI:15378"/>
        <dbReference type="ChEBI" id="CHEBI:16526"/>
        <dbReference type="ChEBI" id="CHEBI:17544"/>
        <dbReference type="EC" id="4.2.1.1"/>
    </reaction>
</comment>
<dbReference type="InterPro" id="IPR023561">
    <property type="entry name" value="Carbonic_anhydrase_a-class"/>
</dbReference>
<dbReference type="EnsemblMetazoa" id="ACUA001280-RA">
    <property type="protein sequence ID" value="ACUA001280-PA"/>
    <property type="gene ID" value="ACUA001280"/>
</dbReference>
<dbReference type="SUPFAM" id="SSF51069">
    <property type="entry name" value="Carbonic anhydrase"/>
    <property type="match status" value="1"/>
</dbReference>
<feature type="compositionally biased region" description="Polar residues" evidence="5">
    <location>
        <begin position="36"/>
        <end position="50"/>
    </location>
</feature>
<dbReference type="EMBL" id="AXCM01011819">
    <property type="status" value="NOT_ANNOTATED_CDS"/>
    <property type="molecule type" value="Genomic_DNA"/>
</dbReference>
<dbReference type="GO" id="GO:0004089">
    <property type="term" value="F:carbonate dehydratase activity"/>
    <property type="evidence" value="ECO:0007669"/>
    <property type="project" value="UniProtKB-UniRule"/>
</dbReference>
<keyword evidence="3 4" id="KW-0862">Zinc</keyword>
<evidence type="ECO:0000259" key="6">
    <source>
        <dbReference type="PROSITE" id="PS51144"/>
    </source>
</evidence>
<sequence length="316" mass="35303">MSALCLSLLLACQPVVFATDYTPESDPQWGEKTTHPNEISNDVAHSSGGSSKAQTWSYSLRDPLGPPNWPIVAAACGGQFQSPINIVSSRSLVVNRKVPLEIVGLSNLPLSITAENEGYSVKFTPKWSFWSRPMMRGGPLKTVYFFEQMHFHWGPNNTQGSEHTIDGRRFPLEVHLVFYNGLYGSFDDAKAEVDGLAVVGFMYEVVPSSSSFSLNSWANFLPQVRQPKSTLEIPFTRVFSLLNVVGRMGWSYYAYDGSLTTPPCLETVNWIVSTKRLAVTEQEMTRLRSLVGTNGAPITLNYRPVQPQNTRRVFFY</sequence>
<dbReference type="GO" id="GO:0005737">
    <property type="term" value="C:cytoplasm"/>
    <property type="evidence" value="ECO:0007669"/>
    <property type="project" value="TreeGrafter"/>
</dbReference>
<comment type="cofactor">
    <cofactor evidence="4">
        <name>Zn(2+)</name>
        <dbReference type="ChEBI" id="CHEBI:29105"/>
    </cofactor>
</comment>
<dbReference type="PROSITE" id="PS51144">
    <property type="entry name" value="ALPHA_CA_2"/>
    <property type="match status" value="1"/>
</dbReference>
<dbReference type="EC" id="4.2.1.1" evidence="4"/>
<keyword evidence="2 4" id="KW-0479">Metal-binding</keyword>
<dbReference type="SMART" id="SM01057">
    <property type="entry name" value="Carb_anhydrase"/>
    <property type="match status" value="1"/>
</dbReference>
<feature type="signal peptide" evidence="4">
    <location>
        <begin position="1"/>
        <end position="18"/>
    </location>
</feature>
<dbReference type="PROSITE" id="PS00162">
    <property type="entry name" value="ALPHA_CA_1"/>
    <property type="match status" value="1"/>
</dbReference>
<comment type="similarity">
    <text evidence="1 4">Belongs to the alpha-carbonic anhydrase family.</text>
</comment>
<name>A0A182LT46_9DIPT</name>
<proteinExistence type="inferred from homology"/>
<evidence type="ECO:0000256" key="5">
    <source>
        <dbReference type="SAM" id="MobiDB-lite"/>
    </source>
</evidence>
<dbReference type="AlphaFoldDB" id="A0A182LT46"/>
<reference evidence="7" key="2">
    <citation type="submission" date="2020-05" db="UniProtKB">
        <authorList>
            <consortium name="EnsemblMetazoa"/>
        </authorList>
    </citation>
    <scope>IDENTIFICATION</scope>
    <source>
        <strain evidence="7">A-37</strain>
    </source>
</reference>
<dbReference type="Gene3D" id="3.10.200.10">
    <property type="entry name" value="Alpha carbonic anhydrase"/>
    <property type="match status" value="1"/>
</dbReference>
<accession>A0A182LT46</accession>
<evidence type="ECO:0000313" key="7">
    <source>
        <dbReference type="EnsemblMetazoa" id="ACUA001280-PA"/>
    </source>
</evidence>
<dbReference type="InterPro" id="IPR018338">
    <property type="entry name" value="Carbonic_anhydrase_a-class_CS"/>
</dbReference>
<evidence type="ECO:0000313" key="8">
    <source>
        <dbReference type="Proteomes" id="UP000075883"/>
    </source>
</evidence>
<dbReference type="CDD" id="cd00326">
    <property type="entry name" value="alpha_CA"/>
    <property type="match status" value="1"/>
</dbReference>
<evidence type="ECO:0000256" key="2">
    <source>
        <dbReference type="ARBA" id="ARBA00022723"/>
    </source>
</evidence>
<feature type="domain" description="Alpha-carbonic anhydrase" evidence="6">
    <location>
        <begin position="54"/>
        <end position="316"/>
    </location>
</feature>
<dbReference type="Proteomes" id="UP000075883">
    <property type="component" value="Unassembled WGS sequence"/>
</dbReference>
<reference evidence="8" key="1">
    <citation type="submission" date="2013-09" db="EMBL/GenBank/DDBJ databases">
        <title>The Genome Sequence of Anopheles culicifacies species A.</title>
        <authorList>
            <consortium name="The Broad Institute Genomics Platform"/>
            <person name="Neafsey D.E."/>
            <person name="Besansky N."/>
            <person name="Howell P."/>
            <person name="Walton C."/>
            <person name="Young S.K."/>
            <person name="Zeng Q."/>
            <person name="Gargeya S."/>
            <person name="Fitzgerald M."/>
            <person name="Haas B."/>
            <person name="Abouelleil A."/>
            <person name="Allen A.W."/>
            <person name="Alvarado L."/>
            <person name="Arachchi H.M."/>
            <person name="Berlin A.M."/>
            <person name="Chapman S.B."/>
            <person name="Gainer-Dewar J."/>
            <person name="Goldberg J."/>
            <person name="Griggs A."/>
            <person name="Gujja S."/>
            <person name="Hansen M."/>
            <person name="Howarth C."/>
            <person name="Imamovic A."/>
            <person name="Ireland A."/>
            <person name="Larimer J."/>
            <person name="McCowan C."/>
            <person name="Murphy C."/>
            <person name="Pearson M."/>
            <person name="Poon T.W."/>
            <person name="Priest M."/>
            <person name="Roberts A."/>
            <person name="Saif S."/>
            <person name="Shea T."/>
            <person name="Sisk P."/>
            <person name="Sykes S."/>
            <person name="Wortman J."/>
            <person name="Nusbaum C."/>
            <person name="Birren B."/>
        </authorList>
    </citation>
    <scope>NUCLEOTIDE SEQUENCE [LARGE SCALE GENOMIC DNA]</scope>
    <source>
        <strain evidence="8">A-37</strain>
    </source>
</reference>
<dbReference type="Pfam" id="PF00194">
    <property type="entry name" value="Carb_anhydrase"/>
    <property type="match status" value="1"/>
</dbReference>